<reference evidence="1 2" key="1">
    <citation type="submission" date="2019-10" db="EMBL/GenBank/DDBJ databases">
        <authorList>
            <person name="Karimi E."/>
        </authorList>
    </citation>
    <scope>NUCLEOTIDE SEQUENCE [LARGE SCALE GENOMIC DNA]</scope>
    <source>
        <strain evidence="1">Acinetobacter sp. 8BE</strain>
    </source>
</reference>
<name>A0A653K2X9_9GAMM</name>
<dbReference type="AlphaFoldDB" id="A0A653K2X9"/>
<proteinExistence type="predicted"/>
<dbReference type="Proteomes" id="UP000430404">
    <property type="component" value="Unassembled WGS sequence"/>
</dbReference>
<accession>A0A653K2X9</accession>
<organism evidence="1 2">
    <name type="scientific">Acinetobacter proteolyticus</name>
    <dbReference type="NCBI Taxonomy" id="1776741"/>
    <lineage>
        <taxon>Bacteria</taxon>
        <taxon>Pseudomonadati</taxon>
        <taxon>Pseudomonadota</taxon>
        <taxon>Gammaproteobacteria</taxon>
        <taxon>Moraxellales</taxon>
        <taxon>Moraxellaceae</taxon>
        <taxon>Acinetobacter</taxon>
    </lineage>
</organism>
<evidence type="ECO:0000313" key="1">
    <source>
        <dbReference type="EMBL" id="VXA54810.1"/>
    </source>
</evidence>
<sequence>MNRFSIFTLIFTHLHCLHNGYINLANKKALTINACKCLIYGGPTVT</sequence>
<dbReference type="EMBL" id="CABWKZ010000010">
    <property type="protein sequence ID" value="VXA54810.1"/>
    <property type="molecule type" value="Genomic_DNA"/>
</dbReference>
<protein>
    <submittedName>
        <fullName evidence="1">Uncharacterized protein</fullName>
    </submittedName>
</protein>
<evidence type="ECO:0000313" key="2">
    <source>
        <dbReference type="Proteomes" id="UP000430404"/>
    </source>
</evidence>
<gene>
    <name evidence="1" type="ORF">ACI8B_180272</name>
</gene>